<dbReference type="FunFam" id="3.40.50.720:FF:000084">
    <property type="entry name" value="Short-chain dehydrogenase reductase"/>
    <property type="match status" value="1"/>
</dbReference>
<dbReference type="InterPro" id="IPR002347">
    <property type="entry name" value="SDR_fam"/>
</dbReference>
<dbReference type="InterPro" id="IPR020904">
    <property type="entry name" value="Sc_DH/Rdtase_CS"/>
</dbReference>
<gene>
    <name evidence="3" type="ORF">FRACA_1190017</name>
</gene>
<reference evidence="3 4" key="1">
    <citation type="submission" date="2017-06" db="EMBL/GenBank/DDBJ databases">
        <authorList>
            <person name="Kim H.J."/>
            <person name="Triplett B.A."/>
        </authorList>
    </citation>
    <scope>NUCLEOTIDE SEQUENCE [LARGE SCALE GENOMIC DNA]</scope>
    <source>
        <strain evidence="3">FRACA_ARgP5</strain>
    </source>
</reference>
<dbReference type="CDD" id="cd05233">
    <property type="entry name" value="SDR_c"/>
    <property type="match status" value="1"/>
</dbReference>
<dbReference type="Pfam" id="PF13561">
    <property type="entry name" value="adh_short_C2"/>
    <property type="match status" value="1"/>
</dbReference>
<evidence type="ECO:0000313" key="4">
    <source>
        <dbReference type="Proteomes" id="UP000234331"/>
    </source>
</evidence>
<proteinExistence type="inferred from homology"/>
<dbReference type="PANTHER" id="PTHR24321">
    <property type="entry name" value="DEHYDROGENASES, SHORT CHAIN"/>
    <property type="match status" value="1"/>
</dbReference>
<evidence type="ECO:0000256" key="2">
    <source>
        <dbReference type="ARBA" id="ARBA00023002"/>
    </source>
</evidence>
<keyword evidence="2 3" id="KW-0560">Oxidoreductase</keyword>
<dbReference type="SUPFAM" id="SSF51735">
    <property type="entry name" value="NAD(P)-binding Rossmann-fold domains"/>
    <property type="match status" value="1"/>
</dbReference>
<dbReference type="RefSeq" id="WP_101830045.1">
    <property type="nucleotide sequence ID" value="NZ_FZMO01000023.1"/>
</dbReference>
<dbReference type="AlphaFoldDB" id="A0A2I2KJV8"/>
<dbReference type="Proteomes" id="UP000234331">
    <property type="component" value="Unassembled WGS sequence"/>
</dbReference>
<dbReference type="PROSITE" id="PS00061">
    <property type="entry name" value="ADH_SHORT"/>
    <property type="match status" value="1"/>
</dbReference>
<dbReference type="GO" id="GO:0016491">
    <property type="term" value="F:oxidoreductase activity"/>
    <property type="evidence" value="ECO:0007669"/>
    <property type="project" value="UniProtKB-KW"/>
</dbReference>
<comment type="similarity">
    <text evidence="1">Belongs to the short-chain dehydrogenases/reductases (SDR) family.</text>
</comment>
<name>A0A2I2KJV8_9ACTN</name>
<dbReference type="EC" id="1.-.-.-" evidence="3"/>
<evidence type="ECO:0000313" key="3">
    <source>
        <dbReference type="EMBL" id="SNQ45936.1"/>
    </source>
</evidence>
<dbReference type="InterPro" id="IPR036291">
    <property type="entry name" value="NAD(P)-bd_dom_sf"/>
</dbReference>
<dbReference type="PANTHER" id="PTHR24321:SF14">
    <property type="entry name" value="SHORT-CHAIN TYPE DEHYDROGENASE_REDUCTASE BLR2146-RELATED"/>
    <property type="match status" value="1"/>
</dbReference>
<sequence>MNGGILAGKVAIVTGAGSFHGDHQLHLPGQGSAVAAKLASLGAAVVLADLHGEAAELRAKQIRENGGQAVAVRVDVRSEADVERMVATAVGEFGRLDILHNNAADLERLFDPGDPEITRMEAGTWHAVFSTLVLGTMLGCKHAIPVMLRTGGGSIVCTSSTSGEMGELNLTVYGAAKAAVNQIVRSVSTQYGKQGIRCNAVAPGLILSPPSLAIGQELIDEYARHCDTPYVGEPADVAEVVAFLVSDAARYVSGQVIRVDGGFAQQSPLAADSRSSGLVAGVN</sequence>
<dbReference type="PRINTS" id="PR00081">
    <property type="entry name" value="GDHRDH"/>
</dbReference>
<organism evidence="3 4">
    <name type="scientific">Frankia canadensis</name>
    <dbReference type="NCBI Taxonomy" id="1836972"/>
    <lineage>
        <taxon>Bacteria</taxon>
        <taxon>Bacillati</taxon>
        <taxon>Actinomycetota</taxon>
        <taxon>Actinomycetes</taxon>
        <taxon>Frankiales</taxon>
        <taxon>Frankiaceae</taxon>
        <taxon>Frankia</taxon>
    </lineage>
</organism>
<accession>A0A2I2KJV8</accession>
<dbReference type="OrthoDB" id="517007at2"/>
<protein>
    <submittedName>
        <fullName evidence="3">Putative enzyme</fullName>
        <ecNumber evidence="3">1.-.-.-</ecNumber>
    </submittedName>
</protein>
<keyword evidence="4" id="KW-1185">Reference proteome</keyword>
<evidence type="ECO:0000256" key="1">
    <source>
        <dbReference type="ARBA" id="ARBA00006484"/>
    </source>
</evidence>
<dbReference type="EMBL" id="FZMO01000023">
    <property type="protein sequence ID" value="SNQ45936.1"/>
    <property type="molecule type" value="Genomic_DNA"/>
</dbReference>
<dbReference type="Gene3D" id="3.40.50.720">
    <property type="entry name" value="NAD(P)-binding Rossmann-like Domain"/>
    <property type="match status" value="1"/>
</dbReference>